<evidence type="ECO:0000256" key="6">
    <source>
        <dbReference type="SAM" id="Phobius"/>
    </source>
</evidence>
<feature type="transmembrane region" description="Helical" evidence="6">
    <location>
        <begin position="237"/>
        <end position="259"/>
    </location>
</feature>
<dbReference type="Pfam" id="PF03772">
    <property type="entry name" value="Competence"/>
    <property type="match status" value="1"/>
</dbReference>
<dbReference type="PANTHER" id="PTHR30619">
    <property type="entry name" value="DNA INTERNALIZATION/COMPETENCE PROTEIN COMEC/REC2"/>
    <property type="match status" value="1"/>
</dbReference>
<comment type="caution">
    <text evidence="8">The sequence shown here is derived from an EMBL/GenBank/DDBJ whole genome shotgun (WGS) entry which is preliminary data.</text>
</comment>
<name>A0A7X6S3W0_9LACO</name>
<dbReference type="InterPro" id="IPR052159">
    <property type="entry name" value="Competence_DNA_uptake"/>
</dbReference>
<keyword evidence="3 6" id="KW-0812">Transmembrane</keyword>
<keyword evidence="4 6" id="KW-1133">Transmembrane helix</keyword>
<dbReference type="SMART" id="SM00849">
    <property type="entry name" value="Lactamase_B"/>
    <property type="match status" value="1"/>
</dbReference>
<feature type="transmembrane region" description="Helical" evidence="6">
    <location>
        <begin position="318"/>
        <end position="346"/>
    </location>
</feature>
<feature type="transmembrane region" description="Helical" evidence="6">
    <location>
        <begin position="406"/>
        <end position="428"/>
    </location>
</feature>
<reference evidence="8 9" key="1">
    <citation type="submission" date="2020-04" db="EMBL/GenBank/DDBJ databases">
        <title>MicrobeNet Type strains.</title>
        <authorList>
            <person name="Nicholson A.C."/>
        </authorList>
    </citation>
    <scope>NUCLEOTIDE SEQUENCE [LARGE SCALE GENOMIC DNA]</scope>
    <source>
        <strain evidence="8 9">CCUG 61472</strain>
    </source>
</reference>
<feature type="transmembrane region" description="Helical" evidence="6">
    <location>
        <begin position="435"/>
        <end position="456"/>
    </location>
</feature>
<keyword evidence="2" id="KW-1003">Cell membrane</keyword>
<protein>
    <submittedName>
        <fullName evidence="8">DNA internalization-related competence protein ComEC/Rec2</fullName>
    </submittedName>
</protein>
<dbReference type="Pfam" id="PF00753">
    <property type="entry name" value="Lactamase_B"/>
    <property type="match status" value="1"/>
</dbReference>
<dbReference type="InterPro" id="IPR004477">
    <property type="entry name" value="ComEC_N"/>
</dbReference>
<dbReference type="NCBIfam" id="TIGR00361">
    <property type="entry name" value="ComEC_Rec2"/>
    <property type="match status" value="1"/>
</dbReference>
<dbReference type="AlphaFoldDB" id="A0A7X6S3W0"/>
<evidence type="ECO:0000256" key="1">
    <source>
        <dbReference type="ARBA" id="ARBA00004651"/>
    </source>
</evidence>
<feature type="transmembrane region" description="Helical" evidence="6">
    <location>
        <begin position="45"/>
        <end position="64"/>
    </location>
</feature>
<dbReference type="GO" id="GO:0030420">
    <property type="term" value="P:establishment of competence for transformation"/>
    <property type="evidence" value="ECO:0007669"/>
    <property type="project" value="InterPro"/>
</dbReference>
<evidence type="ECO:0000313" key="8">
    <source>
        <dbReference type="EMBL" id="NKZ24651.1"/>
    </source>
</evidence>
<evidence type="ECO:0000256" key="2">
    <source>
        <dbReference type="ARBA" id="ARBA00022475"/>
    </source>
</evidence>
<dbReference type="NCBIfam" id="TIGR00360">
    <property type="entry name" value="ComEC_N-term"/>
    <property type="match status" value="1"/>
</dbReference>
<evidence type="ECO:0000256" key="5">
    <source>
        <dbReference type="ARBA" id="ARBA00023136"/>
    </source>
</evidence>
<dbReference type="Gene3D" id="3.60.15.10">
    <property type="entry name" value="Ribonuclease Z/Hydroxyacylglutathione hydrolase-like"/>
    <property type="match status" value="1"/>
</dbReference>
<dbReference type="Pfam" id="PF13567">
    <property type="entry name" value="DUF4131"/>
    <property type="match status" value="1"/>
</dbReference>
<comment type="subcellular location">
    <subcellularLocation>
        <location evidence="1">Cell membrane</location>
        <topology evidence="1">Multi-pass membrane protein</topology>
    </subcellularLocation>
</comment>
<dbReference type="CDD" id="cd07731">
    <property type="entry name" value="ComA-like_MBL-fold"/>
    <property type="match status" value="1"/>
</dbReference>
<dbReference type="InterPro" id="IPR001279">
    <property type="entry name" value="Metallo-B-lactamas"/>
</dbReference>
<feature type="transmembrane region" description="Helical" evidence="6">
    <location>
        <begin position="376"/>
        <end position="394"/>
    </location>
</feature>
<evidence type="ECO:0000259" key="7">
    <source>
        <dbReference type="SMART" id="SM00849"/>
    </source>
</evidence>
<dbReference type="InterPro" id="IPR035681">
    <property type="entry name" value="ComA-like_MBL"/>
</dbReference>
<evidence type="ECO:0000256" key="3">
    <source>
        <dbReference type="ARBA" id="ARBA00022692"/>
    </source>
</evidence>
<accession>A0A7X6S3W0</accession>
<evidence type="ECO:0000313" key="9">
    <source>
        <dbReference type="Proteomes" id="UP000549765"/>
    </source>
</evidence>
<dbReference type="InterPro" id="IPR036866">
    <property type="entry name" value="RibonucZ/Hydroxyglut_hydro"/>
</dbReference>
<dbReference type="SUPFAM" id="SSF56281">
    <property type="entry name" value="Metallo-hydrolase/oxidoreductase"/>
    <property type="match status" value="1"/>
</dbReference>
<dbReference type="InterPro" id="IPR025405">
    <property type="entry name" value="DUF4131"/>
</dbReference>
<proteinExistence type="predicted"/>
<dbReference type="InterPro" id="IPR004797">
    <property type="entry name" value="Competence_ComEC/Rec2"/>
</dbReference>
<sequence length="748" mass="84644">MTQRWIFPALATITISAAVLENNWWVIVFLFALLVRIYLLKESKVLIITLVTCGFFYGLLNNFVQQNNLLQQQAQQQTKQIVDIKVTVWVDQIDIDGNVLKTTALLPHTKTKILINAIIPDEMLKQRLGQATGQITLTVRGSIKPIDQATNSGQFDSRRFYALQQINATLNAAQLVAIQINKNPENIISWIHQARQKVLDYFDKLPKSLRYYGETLLLGYIRPDFYQDNQGIRELGLLHLFSISGFQVTMLISMITWLLGKIRLPSEITAILMLIILPMYYLFSGSIPSLIRAIIIGMLAQLLIIMKKNLTPLDGWSISLLIGVWLEPGILGMLGGQLSYLLALVFVQGLKFWQEILMMNLITLPLLLHTTYQTHLLAFLANFVFIPLFTHLIVPLTTIGVLAFPIVPSLAIGVDYLITLLANIIMWLSKLPGNIIFGQFNSILAILATGMTLYLMQNFKSRRGWMVLLTVYAIGFISIKIPFHGTVTFVDIGQGDSIVIQTPINHQVTLIDTGGRLAIPTEHNWQRRIKQAKSNAEMFLVPYLMQQGIADIKQIILTHADADHAGDIEILLKAFKVHWLYVGQGMEKMPKYQYLALKYHVKLVGIHAGQKVVDLPLQVLWPVKNGQGKNEDSVVTLGKFGRLSFLFMGDLDRANELRLPLQQIKPVDVIKLGHHGSKTSSSQDFLETLKPKVAIISAGRNNRYHHPHEETLMNLAQNKIPYFSTARDGMIKYEWSQFSDNWSKMKSE</sequence>
<dbReference type="EMBL" id="JAAXPN010000008">
    <property type="protein sequence ID" value="NKZ24651.1"/>
    <property type="molecule type" value="Genomic_DNA"/>
</dbReference>
<gene>
    <name evidence="8" type="ORF">HF964_07585</name>
</gene>
<feature type="transmembrane region" description="Helical" evidence="6">
    <location>
        <begin position="462"/>
        <end position="479"/>
    </location>
</feature>
<dbReference type="RefSeq" id="WP_168722445.1">
    <property type="nucleotide sequence ID" value="NZ_JAAXPN010000008.1"/>
</dbReference>
<dbReference type="Proteomes" id="UP000549765">
    <property type="component" value="Unassembled WGS sequence"/>
</dbReference>
<evidence type="ECO:0000256" key="4">
    <source>
        <dbReference type="ARBA" id="ARBA00022989"/>
    </source>
</evidence>
<organism evidence="8 9">
    <name type="scientific">Periweissella fabalis</name>
    <dbReference type="NCBI Taxonomy" id="1070421"/>
    <lineage>
        <taxon>Bacteria</taxon>
        <taxon>Bacillati</taxon>
        <taxon>Bacillota</taxon>
        <taxon>Bacilli</taxon>
        <taxon>Lactobacillales</taxon>
        <taxon>Lactobacillaceae</taxon>
        <taxon>Periweissella</taxon>
    </lineage>
</organism>
<keyword evidence="5 6" id="KW-0472">Membrane</keyword>
<feature type="transmembrane region" description="Helical" evidence="6">
    <location>
        <begin position="6"/>
        <end position="33"/>
    </location>
</feature>
<feature type="domain" description="Metallo-beta-lactamase" evidence="7">
    <location>
        <begin position="494"/>
        <end position="700"/>
    </location>
</feature>
<dbReference type="PANTHER" id="PTHR30619:SF7">
    <property type="entry name" value="BETA-LACTAMASE DOMAIN PROTEIN"/>
    <property type="match status" value="1"/>
</dbReference>
<dbReference type="GO" id="GO:0005886">
    <property type="term" value="C:plasma membrane"/>
    <property type="evidence" value="ECO:0007669"/>
    <property type="project" value="UniProtKB-SubCell"/>
</dbReference>
<keyword evidence="9" id="KW-1185">Reference proteome</keyword>